<keyword evidence="3" id="KW-1185">Reference proteome</keyword>
<feature type="compositionally biased region" description="Basic and acidic residues" evidence="1">
    <location>
        <begin position="180"/>
        <end position="196"/>
    </location>
</feature>
<name>A0A0C9T2J7_SPHS4</name>
<evidence type="ECO:0000313" key="3">
    <source>
        <dbReference type="Proteomes" id="UP000054279"/>
    </source>
</evidence>
<dbReference type="Proteomes" id="UP000054279">
    <property type="component" value="Unassembled WGS sequence"/>
</dbReference>
<dbReference type="AlphaFoldDB" id="A0A0C9T2J7"/>
<sequence length="212" mass="23663">MPEAMDDEELQAKLKKLCDEQGVFKKRKDEKRLERSKKPGNSMKAGTNTKALGSTPKRARMVVNSAGGSGRVSSVAESLHGINKALIETVNILSDTRAASEAQSKTLHGIETCMVNLQSAMQMYIGQVHYHLGELEKQARNWPAEDEEVFSQPEENSVRNLNIMSSSIVEEPEDKEEAEEVCKEVEGPREEDKEGREVEDDETMKDPEADEL</sequence>
<reference evidence="2 3" key="1">
    <citation type="submission" date="2014-06" db="EMBL/GenBank/DDBJ databases">
        <title>Evolutionary Origins and Diversification of the Mycorrhizal Mutualists.</title>
        <authorList>
            <consortium name="DOE Joint Genome Institute"/>
            <consortium name="Mycorrhizal Genomics Consortium"/>
            <person name="Kohler A."/>
            <person name="Kuo A."/>
            <person name="Nagy L.G."/>
            <person name="Floudas D."/>
            <person name="Copeland A."/>
            <person name="Barry K.W."/>
            <person name="Cichocki N."/>
            <person name="Veneault-Fourrey C."/>
            <person name="LaButti K."/>
            <person name="Lindquist E.A."/>
            <person name="Lipzen A."/>
            <person name="Lundell T."/>
            <person name="Morin E."/>
            <person name="Murat C."/>
            <person name="Riley R."/>
            <person name="Ohm R."/>
            <person name="Sun H."/>
            <person name="Tunlid A."/>
            <person name="Henrissat B."/>
            <person name="Grigoriev I.V."/>
            <person name="Hibbett D.S."/>
            <person name="Martin F."/>
        </authorList>
    </citation>
    <scope>NUCLEOTIDE SEQUENCE [LARGE SCALE GENOMIC DNA]</scope>
    <source>
        <strain evidence="2 3">SS14</strain>
    </source>
</reference>
<feature type="compositionally biased region" description="Acidic residues" evidence="1">
    <location>
        <begin position="197"/>
        <end position="212"/>
    </location>
</feature>
<dbReference type="EMBL" id="KN837843">
    <property type="protein sequence ID" value="KIJ23003.1"/>
    <property type="molecule type" value="Genomic_DNA"/>
</dbReference>
<dbReference type="HOGENOM" id="CLU_083100_0_0_1"/>
<evidence type="ECO:0000313" key="2">
    <source>
        <dbReference type="EMBL" id="KIJ23003.1"/>
    </source>
</evidence>
<protein>
    <submittedName>
        <fullName evidence="2">Uncharacterized protein</fullName>
    </submittedName>
</protein>
<accession>A0A0C9T2J7</accession>
<organism evidence="2 3">
    <name type="scientific">Sphaerobolus stellatus (strain SS14)</name>
    <dbReference type="NCBI Taxonomy" id="990650"/>
    <lineage>
        <taxon>Eukaryota</taxon>
        <taxon>Fungi</taxon>
        <taxon>Dikarya</taxon>
        <taxon>Basidiomycota</taxon>
        <taxon>Agaricomycotina</taxon>
        <taxon>Agaricomycetes</taxon>
        <taxon>Phallomycetidae</taxon>
        <taxon>Geastrales</taxon>
        <taxon>Sphaerobolaceae</taxon>
        <taxon>Sphaerobolus</taxon>
    </lineage>
</organism>
<proteinExistence type="predicted"/>
<evidence type="ECO:0000256" key="1">
    <source>
        <dbReference type="SAM" id="MobiDB-lite"/>
    </source>
</evidence>
<gene>
    <name evidence="2" type="ORF">M422DRAFT_276502</name>
</gene>
<feature type="region of interest" description="Disordered" evidence="1">
    <location>
        <begin position="160"/>
        <end position="212"/>
    </location>
</feature>
<feature type="compositionally biased region" description="Acidic residues" evidence="1">
    <location>
        <begin position="170"/>
        <end position="179"/>
    </location>
</feature>
<feature type="region of interest" description="Disordered" evidence="1">
    <location>
        <begin position="25"/>
        <end position="53"/>
    </location>
</feature>